<comment type="caution">
    <text evidence="8">The sequence shown here is derived from an EMBL/GenBank/DDBJ whole genome shotgun (WGS) entry which is preliminary data.</text>
</comment>
<dbReference type="Pfam" id="PF02465">
    <property type="entry name" value="FliD_N"/>
    <property type="match status" value="1"/>
</dbReference>
<evidence type="ECO:0000256" key="1">
    <source>
        <dbReference type="ARBA" id="ARBA00009764"/>
    </source>
</evidence>
<dbReference type="InterPro" id="IPR010809">
    <property type="entry name" value="FliD_C"/>
</dbReference>
<keyword evidence="8" id="KW-0282">Flagellum</keyword>
<accession>A0ABU2CDW7</accession>
<comment type="subunit">
    <text evidence="2 5">Homopentamer.</text>
</comment>
<dbReference type="RefSeq" id="WP_310376274.1">
    <property type="nucleotide sequence ID" value="NZ_JAVDXT010000005.1"/>
</dbReference>
<organism evidence="8 9">
    <name type="scientific">Rhodoferax ferrireducens</name>
    <dbReference type="NCBI Taxonomy" id="192843"/>
    <lineage>
        <taxon>Bacteria</taxon>
        <taxon>Pseudomonadati</taxon>
        <taxon>Pseudomonadota</taxon>
        <taxon>Betaproteobacteria</taxon>
        <taxon>Burkholderiales</taxon>
        <taxon>Comamonadaceae</taxon>
        <taxon>Rhodoferax</taxon>
    </lineage>
</organism>
<evidence type="ECO:0000259" key="6">
    <source>
        <dbReference type="Pfam" id="PF02465"/>
    </source>
</evidence>
<dbReference type="Pfam" id="PF07195">
    <property type="entry name" value="FliD_C"/>
    <property type="match status" value="1"/>
</dbReference>
<dbReference type="PANTHER" id="PTHR30288:SF0">
    <property type="entry name" value="FLAGELLAR HOOK-ASSOCIATED PROTEIN 2"/>
    <property type="match status" value="1"/>
</dbReference>
<evidence type="ECO:0000256" key="2">
    <source>
        <dbReference type="ARBA" id="ARBA00011255"/>
    </source>
</evidence>
<dbReference type="InterPro" id="IPR003481">
    <property type="entry name" value="FliD_N"/>
</dbReference>
<dbReference type="Proteomes" id="UP001180487">
    <property type="component" value="Unassembled WGS sequence"/>
</dbReference>
<sequence length="476" mass="48682">MGISSTGIGSGLEVESIITKLVALEKQPLTTLQTKATIIQTKISDYSQIKSLVSTLSDAASKMTLDSGWNSLSVSSSNSSAVSASVTGLASATSFNVGVSQLAKAQSTASTAVTAGAALGSSGTLTLQLGTWASNAFTAGSAASVAVTVTATDTMAQIATKINDSGSGLVATVLTDASGDRLMLRSSATGEAAGFRILATDGDGNNTDSSGLSRLAFDLSAVTPYGMGANTYQAGQNAKATINGIAVTSTTNKFKDVIAGLTITASEVTSTNVEISATNDKEALTTNIQAFVDAYNAVNKYLADATAYDATSKTSGDLQGDATAIGLRNSLRSMMGTATTGGSVTRLYELGISMGQDGNLTVNAAKLSTALDTPDKVKTFFAQNNNDVASNGLARKVKAFTTDLLSFSGAMNNKADALAAETKRNTAEQDKVTARAAAVEKRLRATYTALDTKMATLSALSTYITQQVEVWNSSSK</sequence>
<keyword evidence="8" id="KW-0969">Cilium</keyword>
<keyword evidence="4 5" id="KW-0975">Bacterial flagellum</keyword>
<keyword evidence="5" id="KW-0964">Secreted</keyword>
<feature type="domain" description="Flagellar hook-associated protein 2 C-terminal" evidence="7">
    <location>
        <begin position="235"/>
        <end position="457"/>
    </location>
</feature>
<gene>
    <name evidence="8" type="ORF">J2X19_004238</name>
</gene>
<evidence type="ECO:0000256" key="3">
    <source>
        <dbReference type="ARBA" id="ARBA00023054"/>
    </source>
</evidence>
<evidence type="ECO:0000256" key="5">
    <source>
        <dbReference type="RuleBase" id="RU362066"/>
    </source>
</evidence>
<feature type="domain" description="Flagellar hook-associated protein 2 N-terminal" evidence="6">
    <location>
        <begin position="10"/>
        <end position="106"/>
    </location>
</feature>
<keyword evidence="9" id="KW-1185">Reference proteome</keyword>
<keyword evidence="3" id="KW-0175">Coiled coil</keyword>
<keyword evidence="8" id="KW-0966">Cell projection</keyword>
<evidence type="ECO:0000313" key="9">
    <source>
        <dbReference type="Proteomes" id="UP001180487"/>
    </source>
</evidence>
<evidence type="ECO:0000313" key="8">
    <source>
        <dbReference type="EMBL" id="MDR7379542.1"/>
    </source>
</evidence>
<proteinExistence type="inferred from homology"/>
<dbReference type="InterPro" id="IPR040026">
    <property type="entry name" value="FliD"/>
</dbReference>
<evidence type="ECO:0000259" key="7">
    <source>
        <dbReference type="Pfam" id="PF07195"/>
    </source>
</evidence>
<dbReference type="EMBL" id="JAVDXT010000005">
    <property type="protein sequence ID" value="MDR7379542.1"/>
    <property type="molecule type" value="Genomic_DNA"/>
</dbReference>
<protein>
    <recommendedName>
        <fullName evidence="5">Flagellar hook-associated protein 2</fullName>
        <shortName evidence="5">HAP2</shortName>
    </recommendedName>
    <alternativeName>
        <fullName evidence="5">Flagellar cap protein</fullName>
    </alternativeName>
</protein>
<dbReference type="PANTHER" id="PTHR30288">
    <property type="entry name" value="FLAGELLAR CAP/ASSEMBLY PROTEIN FLID"/>
    <property type="match status" value="1"/>
</dbReference>
<comment type="similarity">
    <text evidence="1 5">Belongs to the FliD family.</text>
</comment>
<comment type="function">
    <text evidence="5">Required for morphogenesis and for the elongation of the flagellar filament by facilitating polymerization of the flagellin monomers at the tip of growing filament. Forms a capping structure, which prevents flagellin subunits (transported through the central channel of the flagellum) from leaking out without polymerization at the distal end.</text>
</comment>
<name>A0ABU2CDW7_9BURK</name>
<evidence type="ECO:0000256" key="4">
    <source>
        <dbReference type="ARBA" id="ARBA00023143"/>
    </source>
</evidence>
<comment type="subcellular location">
    <subcellularLocation>
        <location evidence="5">Secreted</location>
    </subcellularLocation>
    <subcellularLocation>
        <location evidence="5">Bacterial flagellum</location>
    </subcellularLocation>
</comment>
<reference evidence="8 9" key="1">
    <citation type="submission" date="2023-07" db="EMBL/GenBank/DDBJ databases">
        <title>Sorghum-associated microbial communities from plants grown in Nebraska, USA.</title>
        <authorList>
            <person name="Schachtman D."/>
        </authorList>
    </citation>
    <scope>NUCLEOTIDE SEQUENCE [LARGE SCALE GENOMIC DNA]</scope>
    <source>
        <strain evidence="8 9">BE313</strain>
    </source>
</reference>
<dbReference type="Pfam" id="PF07196">
    <property type="entry name" value="Flagellin_IN"/>
    <property type="match status" value="1"/>
</dbReference>
<dbReference type="InterPro" id="IPR010810">
    <property type="entry name" value="Flagellin_hook_IN_motif"/>
</dbReference>